<feature type="region of interest" description="Disordered" evidence="1">
    <location>
        <begin position="1"/>
        <end position="24"/>
    </location>
</feature>
<dbReference type="OrthoDB" id="5122347at2"/>
<reference evidence="2" key="1">
    <citation type="submission" date="2017-08" db="EMBL/GenBank/DDBJ databases">
        <title>Genomes of multiple Clavibacter strains from different subspecies.</title>
        <authorList>
            <person name="Yuan X.-K."/>
            <person name="Li X.-S."/>
            <person name="Nie J."/>
            <person name="De Boer S.H."/>
        </authorList>
    </citation>
    <scope>NUCLEOTIDE SEQUENCE [LARGE SCALE GENOMIC DNA]</scope>
    <source>
        <strain evidence="2">ATCC 33566</strain>
    </source>
</reference>
<dbReference type="RefSeq" id="WP_094128205.1">
    <property type="nucleotide sequence ID" value="NZ_CP040788.1"/>
</dbReference>
<gene>
    <name evidence="2" type="ORF">B5P24_08550</name>
</gene>
<organism evidence="2 3">
    <name type="scientific">Clavibacter tessellarius</name>
    <dbReference type="NCBI Taxonomy" id="31965"/>
    <lineage>
        <taxon>Bacteria</taxon>
        <taxon>Bacillati</taxon>
        <taxon>Actinomycetota</taxon>
        <taxon>Actinomycetes</taxon>
        <taxon>Micrococcales</taxon>
        <taxon>Microbacteriaceae</taxon>
        <taxon>Clavibacter</taxon>
    </lineage>
</organism>
<evidence type="ECO:0000313" key="3">
    <source>
        <dbReference type="Proteomes" id="UP000215316"/>
    </source>
</evidence>
<dbReference type="AlphaFoldDB" id="A0A225CKV8"/>
<protein>
    <submittedName>
        <fullName evidence="2">Uncharacterized protein</fullName>
    </submittedName>
</protein>
<proteinExistence type="predicted"/>
<keyword evidence="3" id="KW-1185">Reference proteome</keyword>
<accession>A0A225CKV8</accession>
<sequence length="116" mass="11993">MLDTGAAGPAEGDGMDGAGRIIVDPGPADHPLRPWVAGDEDGAVDLSVIVDATGARPALGRLHRGETLDDRDLAVLGVANFQAYLMTYEPLAALMPDGARPHPALVELMPRIADGS</sequence>
<name>A0A225CKV8_9MICO</name>
<evidence type="ECO:0000256" key="1">
    <source>
        <dbReference type="SAM" id="MobiDB-lite"/>
    </source>
</evidence>
<evidence type="ECO:0000313" key="2">
    <source>
        <dbReference type="EMBL" id="OQJ63036.1"/>
    </source>
</evidence>
<dbReference type="EMBL" id="MZMQ01000001">
    <property type="protein sequence ID" value="OQJ63036.1"/>
    <property type="molecule type" value="Genomic_DNA"/>
</dbReference>
<dbReference type="Proteomes" id="UP000215316">
    <property type="component" value="Unassembled WGS sequence"/>
</dbReference>
<comment type="caution">
    <text evidence="2">The sequence shown here is derived from an EMBL/GenBank/DDBJ whole genome shotgun (WGS) entry which is preliminary data.</text>
</comment>